<sequence length="80" mass="8879">MVAFHLPVFKQLCHACPRDGVNVTTSRHLLVLESKCPPVATTPPLPDHNVSVIQPQRQHRKHQPGASRSIHTILRPVGPK</sequence>
<protein>
    <submittedName>
        <fullName evidence="2">Uncharacterized protein</fullName>
    </submittedName>
</protein>
<evidence type="ECO:0000313" key="2">
    <source>
        <dbReference type="EMBL" id="VEL27300.1"/>
    </source>
</evidence>
<evidence type="ECO:0000313" key="3">
    <source>
        <dbReference type="Proteomes" id="UP000784294"/>
    </source>
</evidence>
<dbReference type="Proteomes" id="UP000784294">
    <property type="component" value="Unassembled WGS sequence"/>
</dbReference>
<evidence type="ECO:0000256" key="1">
    <source>
        <dbReference type="SAM" id="MobiDB-lite"/>
    </source>
</evidence>
<reference evidence="2" key="1">
    <citation type="submission" date="2018-11" db="EMBL/GenBank/DDBJ databases">
        <authorList>
            <consortium name="Pathogen Informatics"/>
        </authorList>
    </citation>
    <scope>NUCLEOTIDE SEQUENCE</scope>
</reference>
<gene>
    <name evidence="2" type="ORF">PXEA_LOCUS20740</name>
</gene>
<dbReference type="EMBL" id="CAAALY010086250">
    <property type="protein sequence ID" value="VEL27300.1"/>
    <property type="molecule type" value="Genomic_DNA"/>
</dbReference>
<accession>A0A3S5BK83</accession>
<keyword evidence="3" id="KW-1185">Reference proteome</keyword>
<name>A0A3S5BK83_9PLAT</name>
<dbReference type="AlphaFoldDB" id="A0A3S5BK83"/>
<organism evidence="2 3">
    <name type="scientific">Protopolystoma xenopodis</name>
    <dbReference type="NCBI Taxonomy" id="117903"/>
    <lineage>
        <taxon>Eukaryota</taxon>
        <taxon>Metazoa</taxon>
        <taxon>Spiralia</taxon>
        <taxon>Lophotrochozoa</taxon>
        <taxon>Platyhelminthes</taxon>
        <taxon>Monogenea</taxon>
        <taxon>Polyopisthocotylea</taxon>
        <taxon>Polystomatidea</taxon>
        <taxon>Polystomatidae</taxon>
        <taxon>Protopolystoma</taxon>
    </lineage>
</organism>
<feature type="region of interest" description="Disordered" evidence="1">
    <location>
        <begin position="40"/>
        <end position="80"/>
    </location>
</feature>
<comment type="caution">
    <text evidence="2">The sequence shown here is derived from an EMBL/GenBank/DDBJ whole genome shotgun (WGS) entry which is preliminary data.</text>
</comment>
<proteinExistence type="predicted"/>